<gene>
    <name evidence="7" type="ORF">ENI34_08865</name>
</gene>
<evidence type="ECO:0000313" key="7">
    <source>
        <dbReference type="EMBL" id="HEC79231.1"/>
    </source>
</evidence>
<evidence type="ECO:0000256" key="2">
    <source>
        <dbReference type="ARBA" id="ARBA00022723"/>
    </source>
</evidence>
<keyword evidence="1" id="KW-0645">Protease</keyword>
<dbReference type="GO" id="GO:0006508">
    <property type="term" value="P:proteolysis"/>
    <property type="evidence" value="ECO:0007669"/>
    <property type="project" value="UniProtKB-KW"/>
</dbReference>
<proteinExistence type="predicted"/>
<dbReference type="Gene3D" id="3.40.140.10">
    <property type="entry name" value="Cytidine Deaminase, domain 2"/>
    <property type="match status" value="1"/>
</dbReference>
<keyword evidence="4" id="KW-0862">Zinc</keyword>
<evidence type="ECO:0000256" key="4">
    <source>
        <dbReference type="ARBA" id="ARBA00022833"/>
    </source>
</evidence>
<sequence length="193" mass="21484">MDDSDKRESKKERRGHIKAYLSLPSFLTIVTSSVEVFRKETIGYLIGIKGENKFMVEYAIPYQTAESSATHATIDEDRVARINEILGKLSAGLEYIGDFHSHTVYGNCPGTVVPSNTDLGSTVPGELNIICAVNLKKKSVEWYESKDGILTGTVGEYRIEIGGYYVDKPHIGRKYQRVHIKCPAVTGIHEEES</sequence>
<evidence type="ECO:0000313" key="8">
    <source>
        <dbReference type="Proteomes" id="UP000885826"/>
    </source>
</evidence>
<dbReference type="EMBL" id="DRIG01000092">
    <property type="protein sequence ID" value="HEC79231.1"/>
    <property type="molecule type" value="Genomic_DNA"/>
</dbReference>
<keyword evidence="3" id="KW-0378">Hydrolase</keyword>
<name>A0A9C9EP04_UNCW3</name>
<accession>A0A9C9EP04</accession>
<dbReference type="GO" id="GO:0008237">
    <property type="term" value="F:metallopeptidase activity"/>
    <property type="evidence" value="ECO:0007669"/>
    <property type="project" value="UniProtKB-KW"/>
</dbReference>
<comment type="caution">
    <text evidence="7">The sequence shown here is derived from an EMBL/GenBank/DDBJ whole genome shotgun (WGS) entry which is preliminary data.</text>
</comment>
<dbReference type="SUPFAM" id="SSF102712">
    <property type="entry name" value="JAB1/MPN domain"/>
    <property type="match status" value="1"/>
</dbReference>
<dbReference type="Proteomes" id="UP000885826">
    <property type="component" value="Unassembled WGS sequence"/>
</dbReference>
<keyword evidence="5" id="KW-0482">Metalloprotease</keyword>
<evidence type="ECO:0000256" key="3">
    <source>
        <dbReference type="ARBA" id="ARBA00022801"/>
    </source>
</evidence>
<evidence type="ECO:0000256" key="1">
    <source>
        <dbReference type="ARBA" id="ARBA00022670"/>
    </source>
</evidence>
<dbReference type="Pfam" id="PF14464">
    <property type="entry name" value="Prok-JAB"/>
    <property type="match status" value="1"/>
</dbReference>
<feature type="domain" description="JAB" evidence="6">
    <location>
        <begin position="26"/>
        <end position="119"/>
    </location>
</feature>
<dbReference type="AlphaFoldDB" id="A0A9C9EP04"/>
<protein>
    <recommendedName>
        <fullName evidence="6">JAB domain-containing protein</fullName>
    </recommendedName>
</protein>
<reference evidence="7" key="1">
    <citation type="journal article" date="2020" name="mSystems">
        <title>Genome- and Community-Level Interaction Insights into Carbon Utilization and Element Cycling Functions of Hydrothermarchaeota in Hydrothermal Sediment.</title>
        <authorList>
            <person name="Zhou Z."/>
            <person name="Liu Y."/>
            <person name="Xu W."/>
            <person name="Pan J."/>
            <person name="Luo Z.H."/>
            <person name="Li M."/>
        </authorList>
    </citation>
    <scope>NUCLEOTIDE SEQUENCE</scope>
    <source>
        <strain evidence="7">HyVt-388</strain>
    </source>
</reference>
<organism evidence="7 8">
    <name type="scientific">candidate division WOR-3 bacterium</name>
    <dbReference type="NCBI Taxonomy" id="2052148"/>
    <lineage>
        <taxon>Bacteria</taxon>
        <taxon>Bacteria division WOR-3</taxon>
    </lineage>
</organism>
<dbReference type="InterPro" id="IPR028090">
    <property type="entry name" value="JAB_dom_prok"/>
</dbReference>
<keyword evidence="2" id="KW-0479">Metal-binding</keyword>
<evidence type="ECO:0000256" key="5">
    <source>
        <dbReference type="ARBA" id="ARBA00023049"/>
    </source>
</evidence>
<evidence type="ECO:0000259" key="6">
    <source>
        <dbReference type="Pfam" id="PF14464"/>
    </source>
</evidence>
<dbReference type="GO" id="GO:0046872">
    <property type="term" value="F:metal ion binding"/>
    <property type="evidence" value="ECO:0007669"/>
    <property type="project" value="UniProtKB-KW"/>
</dbReference>